<proteinExistence type="predicted"/>
<dbReference type="InterPro" id="IPR052634">
    <property type="entry name" value="Sperm_flagellar-bone_growth"/>
</dbReference>
<dbReference type="Ensembl" id="ENSSFOT00015070654.1">
    <property type="protein sequence ID" value="ENSSFOP00015042209.1"/>
    <property type="gene ID" value="ENSSFOG00015019714.2"/>
</dbReference>
<dbReference type="Pfam" id="PF06294">
    <property type="entry name" value="CH_2"/>
    <property type="match status" value="1"/>
</dbReference>
<dbReference type="Pfam" id="PF00406">
    <property type="entry name" value="ADK"/>
    <property type="match status" value="1"/>
</dbReference>
<reference evidence="4" key="3">
    <citation type="submission" date="2025-09" db="UniProtKB">
        <authorList>
            <consortium name="Ensembl"/>
        </authorList>
    </citation>
    <scope>IDENTIFICATION</scope>
</reference>
<feature type="coiled-coil region" evidence="1">
    <location>
        <begin position="308"/>
        <end position="342"/>
    </location>
</feature>
<gene>
    <name evidence="4" type="primary">spef2</name>
</gene>
<dbReference type="OrthoDB" id="62528at2759"/>
<feature type="compositionally biased region" description="Low complexity" evidence="2">
    <location>
        <begin position="885"/>
        <end position="896"/>
    </location>
</feature>
<dbReference type="GO" id="GO:0097225">
    <property type="term" value="C:sperm midpiece"/>
    <property type="evidence" value="ECO:0007669"/>
    <property type="project" value="TreeGrafter"/>
</dbReference>
<feature type="compositionally biased region" description="Polar residues" evidence="2">
    <location>
        <begin position="1154"/>
        <end position="1167"/>
    </location>
</feature>
<reference evidence="4" key="2">
    <citation type="submission" date="2025-08" db="UniProtKB">
        <authorList>
            <consortium name="Ensembl"/>
        </authorList>
    </citation>
    <scope>IDENTIFICATION</scope>
</reference>
<feature type="domain" description="Calponin-homology (CH)" evidence="3">
    <location>
        <begin position="1"/>
        <end position="105"/>
    </location>
</feature>
<protein>
    <submittedName>
        <fullName evidence="4">Sperm flagellar 2</fullName>
    </submittedName>
</protein>
<keyword evidence="1" id="KW-0175">Coiled coil</keyword>
<feature type="coiled-coil region" evidence="1">
    <location>
        <begin position="1044"/>
        <end position="1071"/>
    </location>
</feature>
<dbReference type="GO" id="GO:0002177">
    <property type="term" value="C:manchette"/>
    <property type="evidence" value="ECO:0007669"/>
    <property type="project" value="TreeGrafter"/>
</dbReference>
<dbReference type="SUPFAM" id="SSF52540">
    <property type="entry name" value="P-loop containing nucleoside triphosphate hydrolases"/>
    <property type="match status" value="1"/>
</dbReference>
<dbReference type="PANTHER" id="PTHR14919">
    <property type="entry name" value="KPL2-RELATED"/>
    <property type="match status" value="1"/>
</dbReference>
<dbReference type="GeneID" id="108938116"/>
<dbReference type="Pfam" id="PF24082">
    <property type="entry name" value="SPEF2_C"/>
    <property type="match status" value="1"/>
</dbReference>
<evidence type="ECO:0000313" key="4">
    <source>
        <dbReference type="Ensembl" id="ENSSFOP00015042209.1"/>
    </source>
</evidence>
<dbReference type="InterPro" id="IPR001715">
    <property type="entry name" value="CH_dom"/>
</dbReference>
<evidence type="ECO:0000313" key="5">
    <source>
        <dbReference type="Proteomes" id="UP000694397"/>
    </source>
</evidence>
<keyword evidence="5" id="KW-1185">Reference proteome</keyword>
<feature type="region of interest" description="Disordered" evidence="2">
    <location>
        <begin position="602"/>
        <end position="664"/>
    </location>
</feature>
<dbReference type="Gene3D" id="3.40.50.300">
    <property type="entry name" value="P-loop containing nucleotide triphosphate hydrolases"/>
    <property type="match status" value="1"/>
</dbReference>
<dbReference type="GO" id="GO:0005737">
    <property type="term" value="C:cytoplasm"/>
    <property type="evidence" value="ECO:0007669"/>
    <property type="project" value="UniProtKB-ARBA"/>
</dbReference>
<evidence type="ECO:0000259" key="3">
    <source>
        <dbReference type="PROSITE" id="PS50021"/>
    </source>
</evidence>
<evidence type="ECO:0000256" key="2">
    <source>
        <dbReference type="SAM" id="MobiDB-lite"/>
    </source>
</evidence>
<reference evidence="4 5" key="1">
    <citation type="submission" date="2019-04" db="EMBL/GenBank/DDBJ databases">
        <authorList>
            <consortium name="Wellcome Sanger Institute Data Sharing"/>
        </authorList>
    </citation>
    <scope>NUCLEOTIDE SEQUENCE [LARGE SCALE GENOMIC DNA]</scope>
</reference>
<dbReference type="InterPro" id="IPR027417">
    <property type="entry name" value="P-loop_NTPase"/>
</dbReference>
<feature type="compositionally biased region" description="Low complexity" evidence="2">
    <location>
        <begin position="927"/>
        <end position="936"/>
    </location>
</feature>
<dbReference type="GeneTree" id="ENSGT00390000008160"/>
<dbReference type="RefSeq" id="XP_029115331.1">
    <property type="nucleotide sequence ID" value="XM_029259498.1"/>
</dbReference>
<dbReference type="Pfam" id="PF22946">
    <property type="entry name" value="SPEF2_D5"/>
    <property type="match status" value="1"/>
</dbReference>
<dbReference type="Proteomes" id="UP000694397">
    <property type="component" value="Chromosome 17"/>
</dbReference>
<dbReference type="InterPro" id="IPR010441">
    <property type="entry name" value="CH_2"/>
</dbReference>
<dbReference type="CTD" id="79925"/>
<dbReference type="Gene3D" id="1.10.418.10">
    <property type="entry name" value="Calponin-like domain"/>
    <property type="match status" value="1"/>
</dbReference>
<dbReference type="InterPro" id="IPR054517">
    <property type="entry name" value="SPEF2_D5"/>
</dbReference>
<feature type="compositionally biased region" description="Basic and acidic residues" evidence="2">
    <location>
        <begin position="624"/>
        <end position="640"/>
    </location>
</feature>
<dbReference type="InterPro" id="IPR056199">
    <property type="entry name" value="SPEF2_C"/>
</dbReference>
<organism evidence="4 5">
    <name type="scientific">Scleropages formosus</name>
    <name type="common">Asian bonytongue</name>
    <name type="synonym">Osteoglossum formosum</name>
    <dbReference type="NCBI Taxonomy" id="113540"/>
    <lineage>
        <taxon>Eukaryota</taxon>
        <taxon>Metazoa</taxon>
        <taxon>Chordata</taxon>
        <taxon>Craniata</taxon>
        <taxon>Vertebrata</taxon>
        <taxon>Euteleostomi</taxon>
        <taxon>Actinopterygii</taxon>
        <taxon>Neopterygii</taxon>
        <taxon>Teleostei</taxon>
        <taxon>Osteoglossocephala</taxon>
        <taxon>Osteoglossomorpha</taxon>
        <taxon>Osteoglossiformes</taxon>
        <taxon>Osteoglossidae</taxon>
        <taxon>Scleropages</taxon>
    </lineage>
</organism>
<feature type="region of interest" description="Disordered" evidence="2">
    <location>
        <begin position="1146"/>
        <end position="1187"/>
    </location>
</feature>
<dbReference type="PANTHER" id="PTHR14919:SF0">
    <property type="entry name" value="SPERM FLAGELLAR PROTEIN 2"/>
    <property type="match status" value="1"/>
</dbReference>
<feature type="region of interest" description="Disordered" evidence="2">
    <location>
        <begin position="879"/>
        <end position="957"/>
    </location>
</feature>
<dbReference type="GO" id="GO:0007288">
    <property type="term" value="P:sperm axoneme assembly"/>
    <property type="evidence" value="ECO:0007669"/>
    <property type="project" value="TreeGrafter"/>
</dbReference>
<dbReference type="InterPro" id="IPR036872">
    <property type="entry name" value="CH_dom_sf"/>
</dbReference>
<accession>A0A8C9VBA7</accession>
<name>A0A8C9VBA7_SCLFO</name>
<sequence length="1745" mass="198347">MSDILCRWLNSELRLSKPVEPKTLCADLANGYLIGEVLHKYDLQPDFHRFSRSSTANAKLNNYTRLEPTMQLLGVHFDLCFAQALMQEHPGAATRLLYQLYFLLQKKKKAQLSGVAMETLQSTATAHLHRIERGIYSERLRTVVKRDVDNKLQKISQKYERKGQEMLRRSTMAQYEKELELQKVQEERRMKDIEKLRLARKRRNEMMVKIQKATVQIPRPPRKQVLRTLEHQHHKQQEAQDFQRDIEDFERNMKKQLPASALALSTPFTFSVKTDAALRPEQLAQANDEYIQRIRQRLEEDAAARQQREKRRSRILVLQQEAQEEQEELNRDERLLACLTRQSQQERRLAVQLMQVRQQKEFLRQNRIFREKQYQEQRLREFQEALDRKAALAQQTQLEHEQETQRETELHRQITAQRAQARYRSHFDTCREVLDQILNLVTKVGEYRLLMDNLIPVKLMREWKELLLLGLPLYGESASPEPSPQELEKLEVLNNQDYDDYTSMTGEWAWPEEGDAKQPPPNNNILGHVVHRLNVIVDPPKPETPPPSFPSFTLKASVLGKVFAGKSGCLARMAQVHGVHVLSTSILIQEALEAFLAGEKVPQAPPKEPQYPEGSVCLRRTAKKKDVAEKEKEKSSRPDSGHVLQSPQQENAKRTASKSELSARAQHGAALDEVLGKGQAIPDQLLVDIVLEAIRRVPPESGWILDGFPMDLDQAKLLEKALSGIDPEKVERKKNNKKINLVVDPHAKKEAPPPLPALDVVLLMDLSDDLVLDRAAKKANEMEGKLVQIQTLDEMCALAEAGSPPEPCPSTQTPDLRDKSLEMAQVQHRIAAFHDTWPKLEWWYSNRQKILVKVNADEEPDAVFKEVESIVYKIMAPPADKGVDATPTAQTAQAPGVTPPPLAMSSSPAGPPAQKSPSESRIHSPDEGVPADAAPEAPVPEVPQGKRPSPRALPMSQSTEVVYVDKPLPKEFPEYLVPYWENTCTSYVTNIKAAMQNLRAERDLIIQHLYDIRQEFKHYLMRPDLKQEFVTQWQQDYNSIPEDMRADEDTKAELHQRLNDLSERLWDISERRKEEALQERTVLMGDGWLEDHTAMLINHFSTLMQVEVDRFQDTVHLLRDYYRGMSGQNLPETRFAHVPMVDVAEDARDEDPTGSVQPEQQDTSAGTSEEEESKTKIIPLIPRRPRSGEAALIKPNASTDPHPDEQLLHDIWQTAVTAVNNLVSQEMPQLEPEEGKEAQYVAEQGPSQPAAQSAKDNEKPGNTKGGVPEPSAPEQAPSPPPQVEEDVEVVRRKTVKAQIRKEFAAALSHEDNAVKVRLELVRARALRVLRSLHCQADQAYSAMEEWLHTRFQAEMNSINQLVEVSRHHIEAAAQIQHELVLEGPDFFIDGDTRVVPASTPPPCPPPWELPVDNAFTIRQLEALYAQLRKVAPAGRLCAKELSEILEDLASLDMGSDALPELWSNLSASQIQDMVSLVSQDSEVLDWRRFLLSAALPWPLPSQSQLLEVLDRFRATDSQGTGFVTEELYRQTELWFSGESGASPPADSSEPSPFDRLSNLKKFFFALFADLRSPEPRLHYETMLLYFAAHPDRVRGWVRALGVATGRLIYHRPRSAVLLKSVPHVGDEESYYERTDGEAEPGGTEEGKGVSIAALLKVVCHGGTRTSSYNRFHPNWRTWEEYEEDFRQLYAELGFGPEEEVPFATLSQHPLIQNLMEDAVQYRLTDIHQLVLAQAIEGESPCFPVP</sequence>
<evidence type="ECO:0000256" key="1">
    <source>
        <dbReference type="SAM" id="Coils"/>
    </source>
</evidence>
<feature type="region of interest" description="Disordered" evidence="2">
    <location>
        <begin position="1228"/>
        <end position="1287"/>
    </location>
</feature>
<dbReference type="PROSITE" id="PS50021">
    <property type="entry name" value="CH"/>
    <property type="match status" value="1"/>
</dbReference>